<feature type="domain" description="Protein kinase" evidence="8">
    <location>
        <begin position="1"/>
        <end position="309"/>
    </location>
</feature>
<dbReference type="InterPro" id="IPR000719">
    <property type="entry name" value="Prot_kinase_dom"/>
</dbReference>
<evidence type="ECO:0000256" key="7">
    <source>
        <dbReference type="RuleBase" id="RU000304"/>
    </source>
</evidence>
<dbReference type="STRING" id="296587.C1EAQ6"/>
<feature type="binding site" evidence="6">
    <location>
        <position position="29"/>
    </location>
    <ligand>
        <name>ATP</name>
        <dbReference type="ChEBI" id="CHEBI:30616"/>
    </ligand>
</feature>
<evidence type="ECO:0000313" key="9">
    <source>
        <dbReference type="EMBL" id="ACO65244.1"/>
    </source>
</evidence>
<dbReference type="PROSITE" id="PS50011">
    <property type="entry name" value="PROTEIN_KINASE_DOM"/>
    <property type="match status" value="1"/>
</dbReference>
<evidence type="ECO:0000256" key="3">
    <source>
        <dbReference type="ARBA" id="ARBA00022741"/>
    </source>
</evidence>
<dbReference type="Pfam" id="PF00069">
    <property type="entry name" value="Pkinase"/>
    <property type="match status" value="1"/>
</dbReference>
<dbReference type="PANTHER" id="PTHR24055">
    <property type="entry name" value="MITOGEN-ACTIVATED PROTEIN KINASE"/>
    <property type="match status" value="1"/>
</dbReference>
<keyword evidence="3 6" id="KW-0547">Nucleotide-binding</keyword>
<dbReference type="SUPFAM" id="SSF56112">
    <property type="entry name" value="Protein kinase-like (PK-like)"/>
    <property type="match status" value="1"/>
</dbReference>
<keyword evidence="4" id="KW-0418">Kinase</keyword>
<protein>
    <recommendedName>
        <fullName evidence="8">Protein kinase domain-containing protein</fullName>
    </recommendedName>
</protein>
<dbReference type="SMART" id="SM00220">
    <property type="entry name" value="S_TKc"/>
    <property type="match status" value="1"/>
</dbReference>
<keyword evidence="1 7" id="KW-0723">Serine/threonine-protein kinase</keyword>
<sequence>EVLRTVGEGAYGVVMRCRDRVSGEIVAVKEFKINSADPDVEEVRRTSTREVTVLRALSHPNIVAYLGDFYAGEKLYVAMEYLPRTLLEILDDTNGAGLPSEDVRLYVHQLCDAVAFMHAAGYVYRDIKPENLLVDDSKRLKLCDFGFARRIDVADARGNSRGKDPLTDYVATRWYRAPELLLGQPYAGADGATTRTGYGQPVDMWAVGCLMGELTDGEPLFPGDSDVDQLRLLQRCLGRLTPGQMMAFSLNPNNAGVTFDDLRDAEPEGLDARYAGKMSTLELDFCGRLLTMNPKERITGEECLRHPYLAEHNRAED</sequence>
<accession>C1EAQ6</accession>
<dbReference type="RefSeq" id="XP_002503986.1">
    <property type="nucleotide sequence ID" value="XM_002503940.1"/>
</dbReference>
<evidence type="ECO:0000313" key="10">
    <source>
        <dbReference type="Proteomes" id="UP000002009"/>
    </source>
</evidence>
<organism evidence="9 10">
    <name type="scientific">Micromonas commoda (strain RCC299 / NOUM17 / CCMP2709)</name>
    <name type="common">Picoplanktonic green alga</name>
    <dbReference type="NCBI Taxonomy" id="296587"/>
    <lineage>
        <taxon>Eukaryota</taxon>
        <taxon>Viridiplantae</taxon>
        <taxon>Chlorophyta</taxon>
        <taxon>Mamiellophyceae</taxon>
        <taxon>Mamiellales</taxon>
        <taxon>Mamiellaceae</taxon>
        <taxon>Micromonas</taxon>
    </lineage>
</organism>
<dbReference type="GeneID" id="8244936"/>
<dbReference type="InterPro" id="IPR011009">
    <property type="entry name" value="Kinase-like_dom_sf"/>
</dbReference>
<reference evidence="9 10" key="1">
    <citation type="journal article" date="2009" name="Science">
        <title>Green evolution and dynamic adaptations revealed by genomes of the marine picoeukaryotes Micromonas.</title>
        <authorList>
            <person name="Worden A.Z."/>
            <person name="Lee J.H."/>
            <person name="Mock T."/>
            <person name="Rouze P."/>
            <person name="Simmons M.P."/>
            <person name="Aerts A.L."/>
            <person name="Allen A.E."/>
            <person name="Cuvelier M.L."/>
            <person name="Derelle E."/>
            <person name="Everett M.V."/>
            <person name="Foulon E."/>
            <person name="Grimwood J."/>
            <person name="Gundlach H."/>
            <person name="Henrissat B."/>
            <person name="Napoli C."/>
            <person name="McDonald S.M."/>
            <person name="Parker M.S."/>
            <person name="Rombauts S."/>
            <person name="Salamov A."/>
            <person name="Von Dassow P."/>
            <person name="Badger J.H."/>
            <person name="Coutinho P.M."/>
            <person name="Demir E."/>
            <person name="Dubchak I."/>
            <person name="Gentemann C."/>
            <person name="Eikrem W."/>
            <person name="Gready J.E."/>
            <person name="John U."/>
            <person name="Lanier W."/>
            <person name="Lindquist E.A."/>
            <person name="Lucas S."/>
            <person name="Mayer K.F."/>
            <person name="Moreau H."/>
            <person name="Not F."/>
            <person name="Otillar R."/>
            <person name="Panaud O."/>
            <person name="Pangilinan J."/>
            <person name="Paulsen I."/>
            <person name="Piegu B."/>
            <person name="Poliakov A."/>
            <person name="Robbens S."/>
            <person name="Schmutz J."/>
            <person name="Toulza E."/>
            <person name="Wyss T."/>
            <person name="Zelensky A."/>
            <person name="Zhou K."/>
            <person name="Armbrust E.V."/>
            <person name="Bhattacharya D."/>
            <person name="Goodenough U.W."/>
            <person name="Van de Peer Y."/>
            <person name="Grigoriev I.V."/>
        </authorList>
    </citation>
    <scope>NUCLEOTIDE SEQUENCE [LARGE SCALE GENOMIC DNA]</scope>
    <source>
        <strain evidence="10">RCC299 / NOUM17</strain>
    </source>
</reference>
<evidence type="ECO:0000256" key="4">
    <source>
        <dbReference type="ARBA" id="ARBA00022777"/>
    </source>
</evidence>
<dbReference type="AlphaFoldDB" id="C1EAQ6"/>
<dbReference type="InParanoid" id="C1EAQ6"/>
<evidence type="ECO:0000256" key="5">
    <source>
        <dbReference type="ARBA" id="ARBA00022840"/>
    </source>
</evidence>
<dbReference type="Proteomes" id="UP000002009">
    <property type="component" value="Chromosome 7"/>
</dbReference>
<evidence type="ECO:0000259" key="8">
    <source>
        <dbReference type="PROSITE" id="PS50011"/>
    </source>
</evidence>
<dbReference type="InterPro" id="IPR050117">
    <property type="entry name" value="MAPK"/>
</dbReference>
<dbReference type="GO" id="GO:0004674">
    <property type="term" value="F:protein serine/threonine kinase activity"/>
    <property type="evidence" value="ECO:0007669"/>
    <property type="project" value="UniProtKB-KW"/>
</dbReference>
<dbReference type="KEGG" id="mis:MICPUN_83299"/>
<dbReference type="InterPro" id="IPR008271">
    <property type="entry name" value="Ser/Thr_kinase_AS"/>
</dbReference>
<dbReference type="OMA" id="MEMFRQN"/>
<evidence type="ECO:0000256" key="6">
    <source>
        <dbReference type="PROSITE-ProRule" id="PRU10141"/>
    </source>
</evidence>
<evidence type="ECO:0000256" key="1">
    <source>
        <dbReference type="ARBA" id="ARBA00022527"/>
    </source>
</evidence>
<keyword evidence="5 6" id="KW-0067">ATP-binding</keyword>
<dbReference type="Gene3D" id="3.30.200.20">
    <property type="entry name" value="Phosphorylase Kinase, domain 1"/>
    <property type="match status" value="1"/>
</dbReference>
<dbReference type="EMBL" id="CP001328">
    <property type="protein sequence ID" value="ACO65244.1"/>
    <property type="molecule type" value="Genomic_DNA"/>
</dbReference>
<dbReference type="eggNOG" id="KOG0593">
    <property type="taxonomic scope" value="Eukaryota"/>
</dbReference>
<feature type="non-terminal residue" evidence="9">
    <location>
        <position position="1"/>
    </location>
</feature>
<keyword evidence="10" id="KW-1185">Reference proteome</keyword>
<dbReference type="GO" id="GO:0005524">
    <property type="term" value="F:ATP binding"/>
    <property type="evidence" value="ECO:0007669"/>
    <property type="project" value="UniProtKB-UniRule"/>
</dbReference>
<dbReference type="FunFam" id="1.10.510.10:FF:000624">
    <property type="entry name" value="Mitogen-activated protein kinase"/>
    <property type="match status" value="1"/>
</dbReference>
<dbReference type="OrthoDB" id="548217at2759"/>
<name>C1EAQ6_MICCC</name>
<evidence type="ECO:0000256" key="2">
    <source>
        <dbReference type="ARBA" id="ARBA00022679"/>
    </source>
</evidence>
<dbReference type="PROSITE" id="PS00107">
    <property type="entry name" value="PROTEIN_KINASE_ATP"/>
    <property type="match status" value="1"/>
</dbReference>
<gene>
    <name evidence="9" type="ORF">MICPUN_83299</name>
</gene>
<comment type="similarity">
    <text evidence="7">Belongs to the protein kinase superfamily.</text>
</comment>
<dbReference type="PROSITE" id="PS00108">
    <property type="entry name" value="PROTEIN_KINASE_ST"/>
    <property type="match status" value="1"/>
</dbReference>
<keyword evidence="2" id="KW-0808">Transferase</keyword>
<dbReference type="Gene3D" id="1.10.510.10">
    <property type="entry name" value="Transferase(Phosphotransferase) domain 1"/>
    <property type="match status" value="1"/>
</dbReference>
<dbReference type="InterPro" id="IPR017441">
    <property type="entry name" value="Protein_kinase_ATP_BS"/>
</dbReference>
<proteinExistence type="inferred from homology"/>